<feature type="compositionally biased region" description="Basic and acidic residues" evidence="1">
    <location>
        <begin position="217"/>
        <end position="236"/>
    </location>
</feature>
<comment type="caution">
    <text evidence="2">The sequence shown here is derived from an EMBL/GenBank/DDBJ whole genome shotgun (WGS) entry which is preliminary data.</text>
</comment>
<feature type="compositionally biased region" description="Low complexity" evidence="1">
    <location>
        <begin position="660"/>
        <end position="680"/>
    </location>
</feature>
<evidence type="ECO:0000313" key="2">
    <source>
        <dbReference type="EMBL" id="CAG5141061.1"/>
    </source>
</evidence>
<feature type="region of interest" description="Disordered" evidence="1">
    <location>
        <begin position="417"/>
        <end position="460"/>
    </location>
</feature>
<feature type="compositionally biased region" description="Polar residues" evidence="1">
    <location>
        <begin position="161"/>
        <end position="170"/>
    </location>
</feature>
<dbReference type="RefSeq" id="XP_043164382.1">
    <property type="nucleotide sequence ID" value="XM_043308447.1"/>
</dbReference>
<feature type="compositionally biased region" description="Basic and acidic residues" evidence="1">
    <location>
        <begin position="640"/>
        <end position="650"/>
    </location>
</feature>
<feature type="compositionally biased region" description="Low complexity" evidence="1">
    <location>
        <begin position="869"/>
        <end position="886"/>
    </location>
</feature>
<reference evidence="2" key="1">
    <citation type="submission" date="2021-05" db="EMBL/GenBank/DDBJ databases">
        <authorList>
            <person name="Stam R."/>
        </authorList>
    </citation>
    <scope>NUCLEOTIDE SEQUENCE</scope>
    <source>
        <strain evidence="2">CS162</strain>
    </source>
</reference>
<evidence type="ECO:0000256" key="1">
    <source>
        <dbReference type="SAM" id="MobiDB-lite"/>
    </source>
</evidence>
<feature type="compositionally biased region" description="Polar residues" evidence="1">
    <location>
        <begin position="545"/>
        <end position="575"/>
    </location>
</feature>
<feature type="compositionally biased region" description="Basic and acidic residues" evidence="1">
    <location>
        <begin position="40"/>
        <end position="49"/>
    </location>
</feature>
<feature type="compositionally biased region" description="Polar residues" evidence="1">
    <location>
        <begin position="681"/>
        <end position="698"/>
    </location>
</feature>
<evidence type="ECO:0000313" key="3">
    <source>
        <dbReference type="Proteomes" id="UP000676310"/>
    </source>
</evidence>
<feature type="compositionally biased region" description="Basic and acidic residues" evidence="1">
    <location>
        <begin position="612"/>
        <end position="626"/>
    </location>
</feature>
<sequence>MARGDHGPKKFSFPLPRRSRTKTDDHDARSTPSIPSGPERPSHHEDTSSKAHRVLGTSDVLHRSTSRQSTVPPSPGFMSITLSEATLGSQFDDRNSATATENSGYLKRPSMSKRPSSNVLGRTYTGEGRRGSDNSSASHHLHPQTSSSTLRSHYDAKSSPLYISQQTSDSAVRDRALRRGQPPVLTDHGYDSYEASPLSPVILDETRKKEYRKSKPARLDLSKLFPKPKDSNDGHHHGSTLLSPTKMVNSPAAMSMNSEYFPRSMTRQPTPQAGSAKLQKTNVKYQNAPSKPPMSPVRKVKRDQYDNAKVHVRRPPKGVQHWFDALDEESEDSTEETQQVHAEASFTNPEPTVPEHSYTTSQASRARHASNYSRPSQNPTPAYKRDSFALEDIVDISHLTSPSQYSVDTYRSYSTSKTRESALSKTNLQDSSVLSCSSSEDENDERSRSRKGSVRKSLDSGDYTGEIVIGRAQAYEVRPHRRMQSSGKMSTLSTSTNATIEVMYRPEPPPHPSYHYPRSSVHSVGRRTSHVRQPSVILEDEDSRPQTAVTTPVSPTAHSIASARTSASAPQPQSEGSRKYMQVTAEEEALLELMRKKRAAMNKQSASQAPAREQDRHLKPAAERSPPHRTSAYLSTDSLEPSHVRTAEARSKHRASVGTSSSLAPSRGRSSTTESRATTSQLRDSSASDTWSDRNYSPASRGRLPHHFPTPAGFSQSDMFPPSSPILAASVASPTTTDHPSPLPSPMTPALCTNDQDVVVKVASSDTSNELDEFPMLDHGVISAPPERTKSESSHRRRRTASSDAEITFPVPPTSTGFRDLTPVSEASSRAPSIIEPPIPKLPKKNTRHISELALASIETRSRQSSVHSTGSRTSVYSQSSSYYNSAGKRRSRHLSPDDNITSSPRVMSNDRDSVSDDVLAAWNSLGGTY</sequence>
<dbReference type="GeneID" id="67020650"/>
<proteinExistence type="predicted"/>
<dbReference type="AlphaFoldDB" id="A0A8J2MWJ3"/>
<dbReference type="Proteomes" id="UP000676310">
    <property type="component" value="Unassembled WGS sequence"/>
</dbReference>
<feature type="compositionally biased region" description="Polar residues" evidence="1">
    <location>
        <begin position="357"/>
        <end position="380"/>
    </location>
</feature>
<name>A0A8J2MWJ3_9PLEO</name>
<feature type="region of interest" description="Disordered" evidence="1">
    <location>
        <begin position="1"/>
        <end position="174"/>
    </location>
</feature>
<protein>
    <submittedName>
        <fullName evidence="2">Uncharacterized protein</fullName>
    </submittedName>
</protein>
<feature type="region of interest" description="Disordered" evidence="1">
    <location>
        <begin position="206"/>
        <end position="246"/>
    </location>
</feature>
<gene>
    <name evidence="2" type="ORF">ALTATR162_LOCUS853</name>
</gene>
<feature type="region of interest" description="Disordered" evidence="1">
    <location>
        <begin position="536"/>
        <end position="581"/>
    </location>
</feature>
<keyword evidence="3" id="KW-1185">Reference proteome</keyword>
<feature type="compositionally biased region" description="Polar residues" evidence="1">
    <location>
        <begin position="133"/>
        <end position="151"/>
    </location>
</feature>
<feature type="compositionally biased region" description="Polar residues" evidence="1">
    <location>
        <begin position="265"/>
        <end position="289"/>
    </location>
</feature>
<feature type="region of interest" description="Disordered" evidence="1">
    <location>
        <begin position="780"/>
        <end position="844"/>
    </location>
</feature>
<dbReference type="EMBL" id="CAJRGZ010000015">
    <property type="protein sequence ID" value="CAG5141061.1"/>
    <property type="molecule type" value="Genomic_DNA"/>
</dbReference>
<feature type="region of interest" description="Disordered" evidence="1">
    <location>
        <begin position="859"/>
        <end position="914"/>
    </location>
</feature>
<dbReference type="OrthoDB" id="5244050at2759"/>
<feature type="region of interest" description="Disordered" evidence="1">
    <location>
        <begin position="264"/>
        <end position="300"/>
    </location>
</feature>
<accession>A0A8J2MWJ3</accession>
<feature type="region of interest" description="Disordered" evidence="1">
    <location>
        <begin position="598"/>
        <end position="748"/>
    </location>
</feature>
<feature type="region of interest" description="Disordered" evidence="1">
    <location>
        <begin position="328"/>
        <end position="383"/>
    </location>
</feature>
<feature type="compositionally biased region" description="Polar residues" evidence="1">
    <location>
        <begin position="80"/>
        <end position="89"/>
    </location>
</feature>
<organism evidence="2 3">
    <name type="scientific">Alternaria atra</name>
    <dbReference type="NCBI Taxonomy" id="119953"/>
    <lineage>
        <taxon>Eukaryota</taxon>
        <taxon>Fungi</taxon>
        <taxon>Dikarya</taxon>
        <taxon>Ascomycota</taxon>
        <taxon>Pezizomycotina</taxon>
        <taxon>Dothideomycetes</taxon>
        <taxon>Pleosporomycetidae</taxon>
        <taxon>Pleosporales</taxon>
        <taxon>Pleosporineae</taxon>
        <taxon>Pleosporaceae</taxon>
        <taxon>Alternaria</taxon>
        <taxon>Alternaria sect. Ulocladioides</taxon>
    </lineage>
</organism>